<evidence type="ECO:0000256" key="1">
    <source>
        <dbReference type="ARBA" id="ARBA00007936"/>
    </source>
</evidence>
<protein>
    <recommendedName>
        <fullName evidence="5">FGF</fullName>
    </recommendedName>
</protein>
<evidence type="ECO:0008006" key="5">
    <source>
        <dbReference type="Google" id="ProtNLM"/>
    </source>
</evidence>
<organism evidence="3 4">
    <name type="scientific">Anguilla anguilla</name>
    <name type="common">European freshwater eel</name>
    <name type="synonym">Muraena anguilla</name>
    <dbReference type="NCBI Taxonomy" id="7936"/>
    <lineage>
        <taxon>Eukaryota</taxon>
        <taxon>Metazoa</taxon>
        <taxon>Chordata</taxon>
        <taxon>Craniata</taxon>
        <taxon>Vertebrata</taxon>
        <taxon>Euteleostomi</taxon>
        <taxon>Actinopterygii</taxon>
        <taxon>Neopterygii</taxon>
        <taxon>Teleostei</taxon>
        <taxon>Anguilliformes</taxon>
        <taxon>Anguillidae</taxon>
        <taxon>Anguilla</taxon>
    </lineage>
</organism>
<accession>A0A9D3MV25</accession>
<dbReference type="Pfam" id="PF00167">
    <property type="entry name" value="FGF"/>
    <property type="match status" value="1"/>
</dbReference>
<dbReference type="GO" id="GO:0008083">
    <property type="term" value="F:growth factor activity"/>
    <property type="evidence" value="ECO:0007669"/>
    <property type="project" value="InterPro"/>
</dbReference>
<comment type="caution">
    <text evidence="3">The sequence shown here is derived from an EMBL/GenBank/DDBJ whole genome shotgun (WGS) entry which is preliminary data.</text>
</comment>
<keyword evidence="4" id="KW-1185">Reference proteome</keyword>
<dbReference type="InterPro" id="IPR002209">
    <property type="entry name" value="Fibroblast_GF_fam"/>
</dbReference>
<dbReference type="Gene3D" id="2.80.10.50">
    <property type="match status" value="1"/>
</dbReference>
<reference evidence="3" key="1">
    <citation type="submission" date="2021-01" db="EMBL/GenBank/DDBJ databases">
        <title>A chromosome-scale assembly of European eel, Anguilla anguilla.</title>
        <authorList>
            <person name="Henkel C."/>
            <person name="Jong-Raadsen S.A."/>
            <person name="Dufour S."/>
            <person name="Weltzien F.-A."/>
            <person name="Palstra A.P."/>
            <person name="Pelster B."/>
            <person name="Spaink H.P."/>
            <person name="Van Den Thillart G.E."/>
            <person name="Jansen H."/>
            <person name="Zahm M."/>
            <person name="Klopp C."/>
            <person name="Cedric C."/>
            <person name="Louis A."/>
            <person name="Berthelot C."/>
            <person name="Parey E."/>
            <person name="Roest Crollius H."/>
            <person name="Montfort J."/>
            <person name="Robinson-Rechavi M."/>
            <person name="Bucao C."/>
            <person name="Bouchez O."/>
            <person name="Gislard M."/>
            <person name="Lluch J."/>
            <person name="Milhes M."/>
            <person name="Lampietro C."/>
            <person name="Lopez Roques C."/>
            <person name="Donnadieu C."/>
            <person name="Braasch I."/>
            <person name="Desvignes T."/>
            <person name="Postlethwait J."/>
            <person name="Bobe J."/>
            <person name="Guiguen Y."/>
            <person name="Dirks R."/>
        </authorList>
    </citation>
    <scope>NUCLEOTIDE SEQUENCE</scope>
    <source>
        <strain evidence="3">Tag_6206</strain>
        <tissue evidence="3">Liver</tissue>
    </source>
</reference>
<dbReference type="PANTHER" id="PTHR11486">
    <property type="entry name" value="FIBROBLAST GROWTH FACTOR"/>
    <property type="match status" value="1"/>
</dbReference>
<sequence length="191" mass="21548">MKLVFMNMWYCPVGMNSLMCVKIAAIGDLENKRQGLFLEMGTDGTVRGTPEQTANSVLELRSVRAGETVIRGVLSSLYLCVDRTGRLRGERLYMEADCTFNESLLDGYTLFLSKHHGFPVSLAPKLLRDKQFPPFSQFQPLRNLLSSGKEKEERQNENAKPEQQHLDIDSEDPFGMGLQVSVRSPGFHSME</sequence>
<dbReference type="SUPFAM" id="SSF50353">
    <property type="entry name" value="Cytokine"/>
    <property type="match status" value="1"/>
</dbReference>
<proteinExistence type="inferred from homology"/>
<name>A0A9D3MV25_ANGAN</name>
<evidence type="ECO:0000313" key="3">
    <source>
        <dbReference type="EMBL" id="KAG5854673.1"/>
    </source>
</evidence>
<comment type="similarity">
    <text evidence="1">Belongs to the heparin-binding growth factors family.</text>
</comment>
<feature type="compositionally biased region" description="Basic and acidic residues" evidence="2">
    <location>
        <begin position="148"/>
        <end position="168"/>
    </location>
</feature>
<dbReference type="EMBL" id="JAFIRN010000002">
    <property type="protein sequence ID" value="KAG5854673.1"/>
    <property type="molecule type" value="Genomic_DNA"/>
</dbReference>
<evidence type="ECO:0000313" key="4">
    <source>
        <dbReference type="Proteomes" id="UP001044222"/>
    </source>
</evidence>
<dbReference type="Proteomes" id="UP001044222">
    <property type="component" value="Unassembled WGS sequence"/>
</dbReference>
<dbReference type="AlphaFoldDB" id="A0A9D3MV25"/>
<dbReference type="InterPro" id="IPR008996">
    <property type="entry name" value="IL1/FGF"/>
</dbReference>
<evidence type="ECO:0000256" key="2">
    <source>
        <dbReference type="SAM" id="MobiDB-lite"/>
    </source>
</evidence>
<dbReference type="SMART" id="SM00442">
    <property type="entry name" value="FGF"/>
    <property type="match status" value="1"/>
</dbReference>
<gene>
    <name evidence="3" type="ORF">ANANG_G00040300</name>
</gene>
<feature type="region of interest" description="Disordered" evidence="2">
    <location>
        <begin position="147"/>
        <end position="191"/>
    </location>
</feature>